<sequence length="823" mass="92870">METKRDERVAEVQQWLNDTYGKYEPSGRFNTIEVNGKTGWPTIYALRRALQIELGITQTSDAFGPTTYRQCPAINQGSEGNLVYIVQGGLWCKGYNPGGFTGYYGNGTYDAVKKLKADMGFPTASGNMNRDIMRGLLDMSAFTLLPGGREEIREIQQKLNYEYYDFYQICPCNGLYDRDMNKMLMYALQKEEGISASDATGAWGPTTIERCPTVSLGDSNVFVTLVKYAVVCNGYSINTSSSVYDAELEATTKDFANSLLIEKTPNKIGYSIIRSLLSSNGDTSRSAKGCDTSTRLDQNKIETLKNHGYEIVGRYLTNVENGTLDKKMTKSEVELILKNGLSIFPIFQEYGAANSAFNQQQGYTHAQKAVQAAYDLCIPSGTTIYFAVDYDPQEAEITNYVYPYFKGINQYFSQIDSPYNIGVYGTRNVCRLLRKYENATFRIDNLFVSDASYGFSGNLGFTMPELWAFDQFATDITIGEGNGRISIDKVAISRLDKGFNLLSKPTQIGQVYNSLIKIERVARTYLENKGTSATAQNINSLTLQYLRKLGGYGEEYTPTQIADFTATLEKINLKISYVQTEEEKYELLNKFITQYNLKRSSMNTLLWYCTAGPIDGDFCKLVDSELTDLTLNFIDPVTSLNYDFYHMAATAHGIDYMHPLLSFIEEQINLFSGWGGDLTTFAKDVYNGTEGSKDINFLNQFAKSHICNPQYDTLFSLEDYISDIDAVNIGLLLKRDYFSALFQEYFITNAKTNCFKRSTLYIKNNFSGDIKQFYNLCDEINKGDGIYWGFRFVLNGPFLDTIYYDAANEAFKNFVTNEVSNSR</sequence>
<dbReference type="Gene3D" id="3.20.20.80">
    <property type="entry name" value="Glycosidases"/>
    <property type="match status" value="1"/>
</dbReference>
<evidence type="ECO:0000259" key="1">
    <source>
        <dbReference type="Pfam" id="PF01471"/>
    </source>
</evidence>
<dbReference type="SUPFAM" id="SSF51445">
    <property type="entry name" value="(Trans)glycosidases"/>
    <property type="match status" value="1"/>
</dbReference>
<accession>A0ABM8IRC3</accession>
<proteinExistence type="predicted"/>
<keyword evidence="4" id="KW-1185">Reference proteome</keyword>
<feature type="domain" description="Peptidoglycan binding-like" evidence="1">
    <location>
        <begin position="80"/>
        <end position="133"/>
    </location>
</feature>
<dbReference type="InterPro" id="IPR036366">
    <property type="entry name" value="PGBDSf"/>
</dbReference>
<evidence type="ECO:0000313" key="4">
    <source>
        <dbReference type="Proteomes" id="UP001432099"/>
    </source>
</evidence>
<evidence type="ECO:0008006" key="5">
    <source>
        <dbReference type="Google" id="ProtNLM"/>
    </source>
</evidence>
<dbReference type="InterPro" id="IPR015020">
    <property type="entry name" value="Rv2525c-like_Glyco_Hydro-like"/>
</dbReference>
<reference evidence="3" key="1">
    <citation type="journal article" date="2024" name="Int. J. Syst. Evol. Microbiol.">
        <title>Turicibacter faecis sp. nov., isolated from faeces of heart failure mouse model.</title>
        <authorList>
            <person name="Imamura Y."/>
            <person name="Motooka D."/>
            <person name="Nakajima Y."/>
            <person name="Ito S."/>
            <person name="Kitakaze M."/>
            <person name="Iida T."/>
            <person name="Nakamura S."/>
        </authorList>
    </citation>
    <scope>NUCLEOTIDE SEQUENCE</scope>
    <source>
        <strain evidence="3">TC023</strain>
    </source>
</reference>
<name>A0ABM8IRC3_9FIRM</name>
<gene>
    <name evidence="3" type="ORF">T23_20860</name>
</gene>
<feature type="domain" description="Rv2525c-like glycoside hydrolase-like" evidence="2">
    <location>
        <begin position="303"/>
        <end position="490"/>
    </location>
</feature>
<dbReference type="InterPro" id="IPR002477">
    <property type="entry name" value="Peptidoglycan-bd-like"/>
</dbReference>
<dbReference type="InterPro" id="IPR017853">
    <property type="entry name" value="GH"/>
</dbReference>
<dbReference type="EMBL" id="AP028127">
    <property type="protein sequence ID" value="BEH91984.1"/>
    <property type="molecule type" value="Genomic_DNA"/>
</dbReference>
<evidence type="ECO:0000259" key="2">
    <source>
        <dbReference type="Pfam" id="PF08924"/>
    </source>
</evidence>
<dbReference type="CDD" id="cd06418">
    <property type="entry name" value="GH25_BacA-like"/>
    <property type="match status" value="1"/>
</dbReference>
<dbReference type="Pfam" id="PF08924">
    <property type="entry name" value="Rv2525c_GlyHyd-like"/>
    <property type="match status" value="1"/>
</dbReference>
<dbReference type="RefSeq" id="WP_338617667.1">
    <property type="nucleotide sequence ID" value="NZ_AP028127.1"/>
</dbReference>
<dbReference type="Proteomes" id="UP001432099">
    <property type="component" value="Chromosome"/>
</dbReference>
<dbReference type="Pfam" id="PF01471">
    <property type="entry name" value="PG_binding_1"/>
    <property type="match status" value="1"/>
</dbReference>
<dbReference type="Gene3D" id="1.10.101.10">
    <property type="entry name" value="PGBD-like superfamily/PGBD"/>
    <property type="match status" value="1"/>
</dbReference>
<organism evidence="3 4">
    <name type="scientific">Turicibacter faecis</name>
    <dbReference type="NCBI Taxonomy" id="2963365"/>
    <lineage>
        <taxon>Bacteria</taxon>
        <taxon>Bacillati</taxon>
        <taxon>Bacillota</taxon>
        <taxon>Erysipelotrichia</taxon>
        <taxon>Erysipelotrichales</taxon>
        <taxon>Turicibacteraceae</taxon>
        <taxon>Turicibacter</taxon>
    </lineage>
</organism>
<dbReference type="InterPro" id="IPR036365">
    <property type="entry name" value="PGBD-like_sf"/>
</dbReference>
<evidence type="ECO:0000313" key="3">
    <source>
        <dbReference type="EMBL" id="BEH91984.1"/>
    </source>
</evidence>
<protein>
    <recommendedName>
        <fullName evidence="5">DUF1906 domain-containing protein</fullName>
    </recommendedName>
</protein>
<dbReference type="SUPFAM" id="SSF47090">
    <property type="entry name" value="PGBD-like"/>
    <property type="match status" value="1"/>
</dbReference>